<dbReference type="EMBL" id="UYJE01008612">
    <property type="protein sequence ID" value="VDI65385.1"/>
    <property type="molecule type" value="Genomic_DNA"/>
</dbReference>
<organism evidence="4 5">
    <name type="scientific">Mytilus galloprovincialis</name>
    <name type="common">Mediterranean mussel</name>
    <dbReference type="NCBI Taxonomy" id="29158"/>
    <lineage>
        <taxon>Eukaryota</taxon>
        <taxon>Metazoa</taxon>
        <taxon>Spiralia</taxon>
        <taxon>Lophotrochozoa</taxon>
        <taxon>Mollusca</taxon>
        <taxon>Bivalvia</taxon>
        <taxon>Autobranchia</taxon>
        <taxon>Pteriomorphia</taxon>
        <taxon>Mytilida</taxon>
        <taxon>Mytiloidea</taxon>
        <taxon>Mytilidae</taxon>
        <taxon>Mytilinae</taxon>
        <taxon>Mytilus</taxon>
    </lineage>
</organism>
<feature type="domain" description="C-type lectin" evidence="3">
    <location>
        <begin position="197"/>
        <end position="314"/>
    </location>
</feature>
<comment type="caution">
    <text evidence="4">The sequence shown here is derived from an EMBL/GenBank/DDBJ whole genome shotgun (WGS) entry which is preliminary data.</text>
</comment>
<dbReference type="InterPro" id="IPR018378">
    <property type="entry name" value="C-type_lectin_CS"/>
</dbReference>
<feature type="transmembrane region" description="Helical" evidence="2">
    <location>
        <begin position="133"/>
        <end position="154"/>
    </location>
</feature>
<dbReference type="SMART" id="SM00034">
    <property type="entry name" value="CLECT"/>
    <property type="match status" value="1"/>
</dbReference>
<evidence type="ECO:0000256" key="2">
    <source>
        <dbReference type="SAM" id="Phobius"/>
    </source>
</evidence>
<dbReference type="Pfam" id="PF00059">
    <property type="entry name" value="Lectin_C"/>
    <property type="match status" value="1"/>
</dbReference>
<dbReference type="CDD" id="cd00037">
    <property type="entry name" value="CLECT"/>
    <property type="match status" value="1"/>
</dbReference>
<proteinExistence type="predicted"/>
<dbReference type="SUPFAM" id="SSF56436">
    <property type="entry name" value="C-type lectin-like"/>
    <property type="match status" value="1"/>
</dbReference>
<dbReference type="PROSITE" id="PS00615">
    <property type="entry name" value="C_TYPE_LECTIN_1"/>
    <property type="match status" value="1"/>
</dbReference>
<protein>
    <recommendedName>
        <fullName evidence="3">C-type lectin domain-containing protein</fullName>
    </recommendedName>
</protein>
<reference evidence="4" key="1">
    <citation type="submission" date="2018-11" db="EMBL/GenBank/DDBJ databases">
        <authorList>
            <person name="Alioto T."/>
            <person name="Alioto T."/>
        </authorList>
    </citation>
    <scope>NUCLEOTIDE SEQUENCE</scope>
</reference>
<name>A0A8B6GL99_MYTGA</name>
<keyword evidence="1" id="KW-1015">Disulfide bond</keyword>
<keyword evidence="5" id="KW-1185">Reference proteome</keyword>
<accession>A0A8B6GL99</accession>
<dbReference type="Gene3D" id="3.10.100.10">
    <property type="entry name" value="Mannose-Binding Protein A, subunit A"/>
    <property type="match status" value="1"/>
</dbReference>
<dbReference type="InterPro" id="IPR016186">
    <property type="entry name" value="C-type_lectin-like/link_sf"/>
</dbReference>
<evidence type="ECO:0000256" key="1">
    <source>
        <dbReference type="ARBA" id="ARBA00023157"/>
    </source>
</evidence>
<dbReference type="InterPro" id="IPR016187">
    <property type="entry name" value="CTDL_fold"/>
</dbReference>
<dbReference type="Proteomes" id="UP000596742">
    <property type="component" value="Unassembled WGS sequence"/>
</dbReference>
<keyword evidence="2" id="KW-0472">Membrane</keyword>
<dbReference type="AlphaFoldDB" id="A0A8B6GL99"/>
<sequence>MDIRKKYNIEVRNRFQVLEEGNIEDLVLKYEGAVEIYTEAAKQFLSGLTDMSVVFHSNMCSEIAELNRNVHSDRENDDYDVINQEASDANMNICENNNDEHYQGMENREETNYDTLQTLDENTKDQRLFRWKVASLLLLLLTLIGWTLCLYFGYVPNKCTMNDNYINPEALSNYIWHRGGFKPCREGWNFNDKSFGCYYISDNALTWSAANEVCRNMSSCLTDIITIEDLNWIGNYGNVSFLGAWVGGRQHGHVYQWECQQYNYQKQINPYSALWANGEPKPDKTTQCVQIWKISTGFWLDDHGCYLSKRFVCKSLPLIR</sequence>
<keyword evidence="2" id="KW-0812">Transmembrane</keyword>
<keyword evidence="2" id="KW-1133">Transmembrane helix</keyword>
<dbReference type="InterPro" id="IPR001304">
    <property type="entry name" value="C-type_lectin-like"/>
</dbReference>
<evidence type="ECO:0000313" key="5">
    <source>
        <dbReference type="Proteomes" id="UP000596742"/>
    </source>
</evidence>
<evidence type="ECO:0000313" key="4">
    <source>
        <dbReference type="EMBL" id="VDI65385.1"/>
    </source>
</evidence>
<dbReference type="PROSITE" id="PS50041">
    <property type="entry name" value="C_TYPE_LECTIN_2"/>
    <property type="match status" value="1"/>
</dbReference>
<gene>
    <name evidence="4" type="ORF">MGAL_10B031929</name>
</gene>
<evidence type="ECO:0000259" key="3">
    <source>
        <dbReference type="PROSITE" id="PS50041"/>
    </source>
</evidence>
<dbReference type="OrthoDB" id="538816at2759"/>